<proteinExistence type="predicted"/>
<organism evidence="1 2">
    <name type="scientific">Anaeroglobus geminatus F0357</name>
    <dbReference type="NCBI Taxonomy" id="861450"/>
    <lineage>
        <taxon>Bacteria</taxon>
        <taxon>Bacillati</taxon>
        <taxon>Bacillota</taxon>
        <taxon>Negativicutes</taxon>
        <taxon>Veillonellales</taxon>
        <taxon>Veillonellaceae</taxon>
        <taxon>Anaeroglobus</taxon>
    </lineage>
</organism>
<comment type="caution">
    <text evidence="1">The sequence shown here is derived from an EMBL/GenBank/DDBJ whole genome shotgun (WGS) entry which is preliminary data.</text>
</comment>
<accession>G9YG73</accession>
<evidence type="ECO:0000313" key="1">
    <source>
        <dbReference type="EMBL" id="EHM42386.1"/>
    </source>
</evidence>
<keyword evidence="2" id="KW-1185">Reference proteome</keyword>
<name>G9YG73_9FIRM</name>
<gene>
    <name evidence="1" type="ORF">HMPREF0080_00637</name>
</gene>
<evidence type="ECO:0000313" key="2">
    <source>
        <dbReference type="Proteomes" id="UP000005481"/>
    </source>
</evidence>
<dbReference type="EMBL" id="AGCJ01000019">
    <property type="protein sequence ID" value="EHM42386.1"/>
    <property type="molecule type" value="Genomic_DNA"/>
</dbReference>
<dbReference type="HOGENOM" id="CLU_3163936_0_0_9"/>
<protein>
    <submittedName>
        <fullName evidence="1">Uncharacterized protein</fullName>
    </submittedName>
</protein>
<dbReference type="Proteomes" id="UP000005481">
    <property type="component" value="Unassembled WGS sequence"/>
</dbReference>
<sequence length="47" mass="5409">MPFPGFHKKLSKYSQKIFTNTKSHVLSAFKIKRKNLALCPSGKMQIK</sequence>
<dbReference type="AlphaFoldDB" id="G9YG73"/>
<reference evidence="1 2" key="1">
    <citation type="submission" date="2011-08" db="EMBL/GenBank/DDBJ databases">
        <authorList>
            <person name="Weinstock G."/>
            <person name="Sodergren E."/>
            <person name="Clifton S."/>
            <person name="Fulton L."/>
            <person name="Fulton B."/>
            <person name="Courtney L."/>
            <person name="Fronick C."/>
            <person name="Harrison M."/>
            <person name="Strong C."/>
            <person name="Farmer C."/>
            <person name="Delahaunty K."/>
            <person name="Markovic C."/>
            <person name="Hall O."/>
            <person name="Minx P."/>
            <person name="Tomlinson C."/>
            <person name="Mitreva M."/>
            <person name="Hou S."/>
            <person name="Chen J."/>
            <person name="Wollam A."/>
            <person name="Pepin K.H."/>
            <person name="Johnson M."/>
            <person name="Bhonagiri V."/>
            <person name="Zhang X."/>
            <person name="Suruliraj S."/>
            <person name="Warren W."/>
            <person name="Chinwalla A."/>
            <person name="Mardis E.R."/>
            <person name="Wilson R.K."/>
        </authorList>
    </citation>
    <scope>NUCLEOTIDE SEQUENCE [LARGE SCALE GENOMIC DNA]</scope>
    <source>
        <strain evidence="1 2">F0357</strain>
    </source>
</reference>